<gene>
    <name evidence="4" type="ORF">NLI96_g8403</name>
</gene>
<feature type="compositionally biased region" description="Polar residues" evidence="2">
    <location>
        <begin position="15"/>
        <end position="32"/>
    </location>
</feature>
<feature type="compositionally biased region" description="Basic and acidic residues" evidence="2">
    <location>
        <begin position="81"/>
        <end position="101"/>
    </location>
</feature>
<dbReference type="GO" id="GO:0003688">
    <property type="term" value="F:DNA replication origin binding"/>
    <property type="evidence" value="ECO:0007669"/>
    <property type="project" value="TreeGrafter"/>
</dbReference>
<accession>A0AAD5UXC2</accession>
<feature type="region of interest" description="Disordered" evidence="2">
    <location>
        <begin position="1"/>
        <end position="101"/>
    </location>
</feature>
<feature type="compositionally biased region" description="Basic and acidic residues" evidence="2">
    <location>
        <begin position="433"/>
        <end position="442"/>
    </location>
</feature>
<organism evidence="4 5">
    <name type="scientific">Meripilus lineatus</name>
    <dbReference type="NCBI Taxonomy" id="2056292"/>
    <lineage>
        <taxon>Eukaryota</taxon>
        <taxon>Fungi</taxon>
        <taxon>Dikarya</taxon>
        <taxon>Basidiomycota</taxon>
        <taxon>Agaricomycotina</taxon>
        <taxon>Agaricomycetes</taxon>
        <taxon>Polyporales</taxon>
        <taxon>Meripilaceae</taxon>
        <taxon>Meripilus</taxon>
    </lineage>
</organism>
<feature type="compositionally biased region" description="Basic and acidic residues" evidence="2">
    <location>
        <begin position="530"/>
        <end position="541"/>
    </location>
</feature>
<dbReference type="EMBL" id="JANAWD010000379">
    <property type="protein sequence ID" value="KAJ3480375.1"/>
    <property type="molecule type" value="Genomic_DNA"/>
</dbReference>
<evidence type="ECO:0000256" key="1">
    <source>
        <dbReference type="ARBA" id="ARBA00009679"/>
    </source>
</evidence>
<dbReference type="AlphaFoldDB" id="A0AAD5UXC2"/>
<dbReference type="Proteomes" id="UP001212997">
    <property type="component" value="Unassembled WGS sequence"/>
</dbReference>
<feature type="domain" description="Zinc finger Mcm10/DnaG-type" evidence="3">
    <location>
        <begin position="369"/>
        <end position="414"/>
    </location>
</feature>
<dbReference type="GO" id="GO:0043596">
    <property type="term" value="C:nuclear replication fork"/>
    <property type="evidence" value="ECO:0007669"/>
    <property type="project" value="TreeGrafter"/>
</dbReference>
<comment type="caution">
    <text evidence="4">The sequence shown here is derived from an EMBL/GenBank/DDBJ whole genome shotgun (WGS) entry which is preliminary data.</text>
</comment>
<feature type="compositionally biased region" description="Low complexity" evidence="2">
    <location>
        <begin position="418"/>
        <end position="428"/>
    </location>
</feature>
<dbReference type="Pfam" id="PF09329">
    <property type="entry name" value="zf-primase"/>
    <property type="match status" value="1"/>
</dbReference>
<feature type="region of interest" description="Disordered" evidence="2">
    <location>
        <begin position="509"/>
        <end position="686"/>
    </location>
</feature>
<feature type="region of interest" description="Disordered" evidence="2">
    <location>
        <begin position="412"/>
        <end position="442"/>
    </location>
</feature>
<evidence type="ECO:0000259" key="3">
    <source>
        <dbReference type="Pfam" id="PF09329"/>
    </source>
</evidence>
<dbReference type="GO" id="GO:0006270">
    <property type="term" value="P:DNA replication initiation"/>
    <property type="evidence" value="ECO:0007669"/>
    <property type="project" value="InterPro"/>
</dbReference>
<feature type="region of interest" description="Disordered" evidence="2">
    <location>
        <begin position="199"/>
        <end position="254"/>
    </location>
</feature>
<feature type="compositionally biased region" description="Basic and acidic residues" evidence="2">
    <location>
        <begin position="587"/>
        <end position="601"/>
    </location>
</feature>
<keyword evidence="5" id="KW-1185">Reference proteome</keyword>
<proteinExistence type="inferred from homology"/>
<protein>
    <recommendedName>
        <fullName evidence="3">Zinc finger Mcm10/DnaG-type domain-containing protein</fullName>
    </recommendedName>
</protein>
<evidence type="ECO:0000313" key="5">
    <source>
        <dbReference type="Proteomes" id="UP001212997"/>
    </source>
</evidence>
<dbReference type="PANTHER" id="PTHR13454">
    <property type="entry name" value="PROTEIN MCM10 HOMOLOG"/>
    <property type="match status" value="1"/>
</dbReference>
<sequence length="686" mass="75105">MVEKRKLNNGRPAGHSSQRPLPSLTPQLSAGPSRSHKVTDSNIVKPKEQPSTLLAKLAKFAKTNKEDDKPTAQRTSSFAEKPTHPAGMDHESFGRDDAPKRDENMRIIEDLEMGPTEHVAPFDDPHFKRLEPHSGIRLASRILPHEDFQDYLRARCYISPSKLYSVVRLLPNKQGYDVPVEGDWVTIAVVAERGPVRTSRAPVGVGRGDRDQFSDKEDTLDDLSFTPNNDNRPKPETATWKGKQKAESNPKPTGRKYVNLKLIDFGCRSGSSATSGKSVIRGDACLSLLLFESDRVEEATDENGRKRKFYRGGSKGAFEKMSKLREGAVVAFLNPRILKPFQRTGDAPHPRDNILAITPESLESTVVIGYSQDLGTCKATKRDGNPCGSWCDKRVSDVCEYHIQHAVERRRASRPEFSMGTSGMSTGPSKKKPAYDPSRKWGLKPENEIGEGGGATYVVAGHIVTGGPKAMFIGESLGRDAQAKAARKLSTKDADRALQRLLKRDKGGMKAVLIAKEHRKKTSTTGTDDGNPKKGKEAESRKRTRGASDSEDEDSNGDLSDKAGSDLPKTTKGYSTTLIRSLGFDPAAKDGPKTKDADVQKKLGALAAAQARRGEIHLGPRPGKKQTSVRAPDYARSETASSASTTQRRKPRFSLSSSESESDQHKPPGKKDTDPKMIDLDSSDSE</sequence>
<feature type="compositionally biased region" description="Low complexity" evidence="2">
    <location>
        <begin position="602"/>
        <end position="611"/>
    </location>
</feature>
<dbReference type="Gene3D" id="2.40.50.140">
    <property type="entry name" value="Nucleic acid-binding proteins"/>
    <property type="match status" value="1"/>
</dbReference>
<feature type="compositionally biased region" description="Low complexity" evidence="2">
    <location>
        <begin position="637"/>
        <end position="646"/>
    </location>
</feature>
<reference evidence="4" key="1">
    <citation type="submission" date="2022-07" db="EMBL/GenBank/DDBJ databases">
        <title>Genome Sequence of Physisporinus lineatus.</title>
        <authorList>
            <person name="Buettner E."/>
        </authorList>
    </citation>
    <scope>NUCLEOTIDE SEQUENCE</scope>
    <source>
        <strain evidence="4">VT162</strain>
    </source>
</reference>
<name>A0AAD5UXC2_9APHY</name>
<comment type="similarity">
    <text evidence="1">Belongs to the MCM10 family.</text>
</comment>
<dbReference type="InterPro" id="IPR015408">
    <property type="entry name" value="Znf_Mcm10/DnaG"/>
</dbReference>
<evidence type="ECO:0000256" key="2">
    <source>
        <dbReference type="SAM" id="MobiDB-lite"/>
    </source>
</evidence>
<feature type="compositionally biased region" description="Basic and acidic residues" evidence="2">
    <location>
        <begin position="207"/>
        <end position="217"/>
    </location>
</feature>
<feature type="compositionally biased region" description="Basic and acidic residues" evidence="2">
    <location>
        <begin position="662"/>
        <end position="679"/>
    </location>
</feature>
<dbReference type="PANTHER" id="PTHR13454:SF11">
    <property type="entry name" value="PROTEIN MCM10 HOMOLOG"/>
    <property type="match status" value="1"/>
</dbReference>
<evidence type="ECO:0000313" key="4">
    <source>
        <dbReference type="EMBL" id="KAJ3480375.1"/>
    </source>
</evidence>
<dbReference type="InterPro" id="IPR012340">
    <property type="entry name" value="NA-bd_OB-fold"/>
</dbReference>
<dbReference type="InterPro" id="IPR040184">
    <property type="entry name" value="Mcm10"/>
</dbReference>
<dbReference type="GO" id="GO:0003697">
    <property type="term" value="F:single-stranded DNA binding"/>
    <property type="evidence" value="ECO:0007669"/>
    <property type="project" value="InterPro"/>
</dbReference>